<evidence type="ECO:0000313" key="2">
    <source>
        <dbReference type="EMBL" id="MBB3062970.1"/>
    </source>
</evidence>
<feature type="transmembrane region" description="Helical" evidence="1">
    <location>
        <begin position="44"/>
        <end position="61"/>
    </location>
</feature>
<gene>
    <name evidence="2" type="ORF">FHS09_003821</name>
</gene>
<dbReference type="RefSeq" id="WP_183462729.1">
    <property type="nucleotide sequence ID" value="NZ_JACHWZ010000022.1"/>
</dbReference>
<keyword evidence="1" id="KW-0812">Transmembrane</keyword>
<dbReference type="EMBL" id="JACHWZ010000022">
    <property type="protein sequence ID" value="MBB3062970.1"/>
    <property type="molecule type" value="Genomic_DNA"/>
</dbReference>
<accession>A0A7W4WEX1</accession>
<dbReference type="AlphaFoldDB" id="A0A7W4WEX1"/>
<organism evidence="2 3">
    <name type="scientific">Microbulbifer rhizosphaerae</name>
    <dbReference type="NCBI Taxonomy" id="1562603"/>
    <lineage>
        <taxon>Bacteria</taxon>
        <taxon>Pseudomonadati</taxon>
        <taxon>Pseudomonadota</taxon>
        <taxon>Gammaproteobacteria</taxon>
        <taxon>Cellvibrionales</taxon>
        <taxon>Microbulbiferaceae</taxon>
        <taxon>Microbulbifer</taxon>
    </lineage>
</organism>
<keyword evidence="3" id="KW-1185">Reference proteome</keyword>
<keyword evidence="1" id="KW-0472">Membrane</keyword>
<evidence type="ECO:0000256" key="1">
    <source>
        <dbReference type="SAM" id="Phobius"/>
    </source>
</evidence>
<proteinExistence type="predicted"/>
<dbReference type="Proteomes" id="UP000535937">
    <property type="component" value="Unassembled WGS sequence"/>
</dbReference>
<keyword evidence="1" id="KW-1133">Transmembrane helix</keyword>
<name>A0A7W4WEX1_9GAMM</name>
<comment type="caution">
    <text evidence="2">The sequence shown here is derived from an EMBL/GenBank/DDBJ whole genome shotgun (WGS) entry which is preliminary data.</text>
</comment>
<sequence length="65" mass="7114">MNTPRGGLRVASVLFGLMALGQLWRVFATPEVLVGGAPMPVWPSVLALIILAILCIWLWRLSNRA</sequence>
<reference evidence="2 3" key="1">
    <citation type="submission" date="2020-08" db="EMBL/GenBank/DDBJ databases">
        <title>Genomic Encyclopedia of Type Strains, Phase III (KMG-III): the genomes of soil and plant-associated and newly described type strains.</title>
        <authorList>
            <person name="Whitman W."/>
        </authorList>
    </citation>
    <scope>NUCLEOTIDE SEQUENCE [LARGE SCALE GENOMIC DNA]</scope>
    <source>
        <strain evidence="2 3">CECT 8799</strain>
    </source>
</reference>
<evidence type="ECO:0000313" key="3">
    <source>
        <dbReference type="Proteomes" id="UP000535937"/>
    </source>
</evidence>
<protein>
    <submittedName>
        <fullName evidence="2">Uncharacterized protein</fullName>
    </submittedName>
</protein>